<dbReference type="GO" id="GO:0005886">
    <property type="term" value="C:plasma membrane"/>
    <property type="evidence" value="ECO:0007669"/>
    <property type="project" value="UniProtKB-ARBA"/>
</dbReference>
<feature type="domain" description="Histidine kinase" evidence="7">
    <location>
        <begin position="185"/>
        <end position="401"/>
    </location>
</feature>
<keyword evidence="3 6" id="KW-0597">Phosphoprotein</keyword>
<gene>
    <name evidence="10" type="primary">luxQ</name>
    <name evidence="9" type="ORF">IRZ65_08690</name>
    <name evidence="10" type="ORF">NCTC11842_02045</name>
</gene>
<evidence type="ECO:0000259" key="7">
    <source>
        <dbReference type="PROSITE" id="PS50109"/>
    </source>
</evidence>
<dbReference type="SMART" id="SM00448">
    <property type="entry name" value="REC"/>
    <property type="match status" value="1"/>
</dbReference>
<feature type="modified residue" description="4-aspartylphosphate" evidence="6">
    <location>
        <position position="472"/>
    </location>
</feature>
<dbReference type="SMART" id="SM00388">
    <property type="entry name" value="HisKA"/>
    <property type="match status" value="1"/>
</dbReference>
<dbReference type="EMBL" id="JADMCD010000003">
    <property type="protein sequence ID" value="MBF8640757.1"/>
    <property type="molecule type" value="Genomic_DNA"/>
</dbReference>
<evidence type="ECO:0000313" key="12">
    <source>
        <dbReference type="Proteomes" id="UP000626180"/>
    </source>
</evidence>
<dbReference type="SMART" id="SM00387">
    <property type="entry name" value="HATPase_c"/>
    <property type="match status" value="1"/>
</dbReference>
<evidence type="ECO:0000259" key="8">
    <source>
        <dbReference type="PROSITE" id="PS50110"/>
    </source>
</evidence>
<dbReference type="InterPro" id="IPR003594">
    <property type="entry name" value="HATPase_dom"/>
</dbReference>
<evidence type="ECO:0000313" key="11">
    <source>
        <dbReference type="Proteomes" id="UP000250443"/>
    </source>
</evidence>
<dbReference type="Gene3D" id="1.10.287.130">
    <property type="match status" value="1"/>
</dbReference>
<dbReference type="AlphaFoldDB" id="A0A2X2CDB3"/>
<reference evidence="9 12" key="2">
    <citation type="submission" date="2020-10" db="EMBL/GenBank/DDBJ databases">
        <title>Genome sequences of Pseudomonas isolates.</title>
        <authorList>
            <person name="Wessels L."/>
            <person name="Reich F."/>
            <person name="Hammerl J."/>
        </authorList>
    </citation>
    <scope>NUCLEOTIDE SEQUENCE [LARGE SCALE GENOMIC DNA]</scope>
    <source>
        <strain evidence="9 12">20-MO00624-0</strain>
    </source>
</reference>
<proteinExistence type="predicted"/>
<accession>A0A2X2CDB3</accession>
<dbReference type="EC" id="2.7.13.3" evidence="2"/>
<evidence type="ECO:0000313" key="10">
    <source>
        <dbReference type="EMBL" id="SPZ06127.1"/>
    </source>
</evidence>
<dbReference type="Proteomes" id="UP000250443">
    <property type="component" value="Unassembled WGS sequence"/>
</dbReference>
<dbReference type="Gene3D" id="3.30.565.10">
    <property type="entry name" value="Histidine kinase-like ATPase, C-terminal domain"/>
    <property type="match status" value="1"/>
</dbReference>
<dbReference type="InterPro" id="IPR004358">
    <property type="entry name" value="Sig_transdc_His_kin-like_C"/>
</dbReference>
<dbReference type="SUPFAM" id="SSF47384">
    <property type="entry name" value="Homodimeric domain of signal transducing histidine kinase"/>
    <property type="match status" value="1"/>
</dbReference>
<comment type="catalytic activity">
    <reaction evidence="1">
        <text>ATP + protein L-histidine = ADP + protein N-phospho-L-histidine.</text>
        <dbReference type="EC" id="2.7.13.3"/>
    </reaction>
</comment>
<dbReference type="CDD" id="cd00082">
    <property type="entry name" value="HisKA"/>
    <property type="match status" value="1"/>
</dbReference>
<dbReference type="InterPro" id="IPR005467">
    <property type="entry name" value="His_kinase_dom"/>
</dbReference>
<dbReference type="PANTHER" id="PTHR43547:SF2">
    <property type="entry name" value="HYBRID SIGNAL TRANSDUCTION HISTIDINE KINASE C"/>
    <property type="match status" value="1"/>
</dbReference>
<feature type="domain" description="Response regulatory" evidence="8">
    <location>
        <begin position="423"/>
        <end position="539"/>
    </location>
</feature>
<keyword evidence="4 10" id="KW-0808">Transferase</keyword>
<dbReference type="Pfam" id="PF02518">
    <property type="entry name" value="HATPase_c"/>
    <property type="match status" value="1"/>
</dbReference>
<dbReference type="PRINTS" id="PR00344">
    <property type="entry name" value="BCTRLSENSOR"/>
</dbReference>
<dbReference type="RefSeq" id="WP_010798205.1">
    <property type="nucleotide sequence ID" value="NZ_CP069262.1"/>
</dbReference>
<dbReference type="InterPro" id="IPR011006">
    <property type="entry name" value="CheY-like_superfamily"/>
</dbReference>
<name>A0A2X2CDB3_PSELU</name>
<protein>
    <recommendedName>
        <fullName evidence="2">histidine kinase</fullName>
        <ecNumber evidence="2">2.7.13.3</ecNumber>
    </recommendedName>
</protein>
<dbReference type="InterPro" id="IPR036097">
    <property type="entry name" value="HisK_dim/P_sf"/>
</dbReference>
<evidence type="ECO:0000256" key="6">
    <source>
        <dbReference type="PROSITE-ProRule" id="PRU00169"/>
    </source>
</evidence>
<evidence type="ECO:0000256" key="4">
    <source>
        <dbReference type="ARBA" id="ARBA00022679"/>
    </source>
</evidence>
<dbReference type="Pfam" id="PF00512">
    <property type="entry name" value="HisKA"/>
    <property type="match status" value="1"/>
</dbReference>
<reference evidence="10 11" key="1">
    <citation type="submission" date="2018-06" db="EMBL/GenBank/DDBJ databases">
        <authorList>
            <consortium name="Pathogen Informatics"/>
            <person name="Doyle S."/>
        </authorList>
    </citation>
    <scope>NUCLEOTIDE SEQUENCE [LARGE SCALE GENOMIC DNA]</scope>
    <source>
        <strain evidence="10 11">NCTC11842</strain>
    </source>
</reference>
<dbReference type="SUPFAM" id="SSF55874">
    <property type="entry name" value="ATPase domain of HSP90 chaperone/DNA topoisomerase II/histidine kinase"/>
    <property type="match status" value="1"/>
</dbReference>
<dbReference type="SUPFAM" id="SSF52172">
    <property type="entry name" value="CheY-like"/>
    <property type="match status" value="1"/>
</dbReference>
<dbReference type="InterPro" id="IPR003661">
    <property type="entry name" value="HisK_dim/P_dom"/>
</dbReference>
<evidence type="ECO:0000256" key="1">
    <source>
        <dbReference type="ARBA" id="ARBA00000085"/>
    </source>
</evidence>
<dbReference type="FunFam" id="3.30.565.10:FF:000006">
    <property type="entry name" value="Sensor histidine kinase WalK"/>
    <property type="match status" value="1"/>
</dbReference>
<evidence type="ECO:0000256" key="3">
    <source>
        <dbReference type="ARBA" id="ARBA00022553"/>
    </source>
</evidence>
<evidence type="ECO:0000256" key="5">
    <source>
        <dbReference type="ARBA" id="ARBA00022777"/>
    </source>
</evidence>
<organism evidence="10 11">
    <name type="scientific">Pseudomonas luteola</name>
    <dbReference type="NCBI Taxonomy" id="47886"/>
    <lineage>
        <taxon>Bacteria</taxon>
        <taxon>Pseudomonadati</taxon>
        <taxon>Pseudomonadota</taxon>
        <taxon>Gammaproteobacteria</taxon>
        <taxon>Pseudomonadales</taxon>
        <taxon>Pseudomonadaceae</taxon>
        <taxon>Pseudomonas</taxon>
    </lineage>
</organism>
<dbReference type="PROSITE" id="PS50110">
    <property type="entry name" value="RESPONSE_REGULATORY"/>
    <property type="match status" value="1"/>
</dbReference>
<dbReference type="Pfam" id="PF00072">
    <property type="entry name" value="Response_reg"/>
    <property type="match status" value="1"/>
</dbReference>
<dbReference type="Proteomes" id="UP000626180">
    <property type="component" value="Unassembled WGS sequence"/>
</dbReference>
<dbReference type="CDD" id="cd17580">
    <property type="entry name" value="REC_2_DhkD-like"/>
    <property type="match status" value="1"/>
</dbReference>
<dbReference type="GO" id="GO:0000155">
    <property type="term" value="F:phosphorelay sensor kinase activity"/>
    <property type="evidence" value="ECO:0007669"/>
    <property type="project" value="InterPro"/>
</dbReference>
<dbReference type="PROSITE" id="PS50109">
    <property type="entry name" value="HIS_KIN"/>
    <property type="match status" value="1"/>
</dbReference>
<keyword evidence="12" id="KW-1185">Reference proteome</keyword>
<evidence type="ECO:0000313" key="9">
    <source>
        <dbReference type="EMBL" id="MBF8640757.1"/>
    </source>
</evidence>
<evidence type="ECO:0000256" key="2">
    <source>
        <dbReference type="ARBA" id="ARBA00012438"/>
    </source>
</evidence>
<dbReference type="Gene3D" id="3.40.50.2300">
    <property type="match status" value="1"/>
</dbReference>
<dbReference type="EMBL" id="UAUF01000011">
    <property type="protein sequence ID" value="SPZ06127.1"/>
    <property type="molecule type" value="Genomic_DNA"/>
</dbReference>
<dbReference type="InterPro" id="IPR001789">
    <property type="entry name" value="Sig_transdc_resp-reg_receiver"/>
</dbReference>
<dbReference type="InterPro" id="IPR036890">
    <property type="entry name" value="HATPase_C_sf"/>
</dbReference>
<keyword evidence="5" id="KW-0418">Kinase</keyword>
<dbReference type="PANTHER" id="PTHR43547">
    <property type="entry name" value="TWO-COMPONENT HISTIDINE KINASE"/>
    <property type="match status" value="1"/>
</dbReference>
<dbReference type="CDD" id="cd00075">
    <property type="entry name" value="HATPase"/>
    <property type="match status" value="1"/>
</dbReference>
<sequence>MSRYPEVLPVPSQEGDSSERGIRDLMGLLALPALWAGREGETVLRLMIEAAERIVPLRFSYAQALLADNPSFKGLLRVEGRYCQGEELSRWEVTAEAWKNTRVPDGRAYESDTPLGSMYIVHLSMGYGTYGGKIWFGSSAPGFPSINQLALLRAAASLAATGLQAARADFEREQASRAKDEFLAMLGHELRNPLAPIVMALGLIKRRHQGLFPRELQIIERQADHLSRLVDDLLDITRITRGKIEINKEPTSITGVVLQALENTSALVGDRRQQITHIFPDEEVWVSGDSVRLTQVFTNLLTNAAKYTHVGGQIEVEVKTDGEQVSILVKDNGSGISPQLLPRIFNIFEQGAVTIDRAKGGLGIGLALVKSFLSLHEGTVAASSGGVGCGSTFTVTLPRLLLAISEPTQVLEENSNTVVKPARILIVDDNLDALESTQAVLRQQGHTVQASSNPFDVLNIVRELKPEVAVLDIGLPDLDGFQLASMLREHFPPSALGLIALTGYGQVKDRERSKAAGFDVHLVKPASLHDLTAAITRLSSK</sequence>